<gene>
    <name evidence="1" type="ORF">AA0113_g5062</name>
</gene>
<dbReference type="EMBL" id="PEJP01000017">
    <property type="protein sequence ID" value="RYO66988.1"/>
    <property type="molecule type" value="Genomic_DNA"/>
</dbReference>
<proteinExistence type="predicted"/>
<sequence>MDSLPSTFIIEIDGRPISKFNGPVDEWSGELCKLVEGGSEPAVFELRGGRLMSDGHILTRHHIEDLSLMPKRVLWMKPDDRYSQHKVVAEKNGDDYSLTISGGTLMARDGIVVADILKQEPSRAIVKMR</sequence>
<dbReference type="OrthoDB" id="3439489at2759"/>
<name>A0A4V1X6M3_9PLEO</name>
<dbReference type="InterPro" id="IPR031755">
    <property type="entry name" value="Inhibitor_I66"/>
</dbReference>
<dbReference type="Gene3D" id="2.80.10.50">
    <property type="match status" value="1"/>
</dbReference>
<evidence type="ECO:0000313" key="1">
    <source>
        <dbReference type="EMBL" id="RYO66988.1"/>
    </source>
</evidence>
<comment type="caution">
    <text evidence="1">The sequence shown here is derived from an EMBL/GenBank/DDBJ whole genome shotgun (WGS) entry which is preliminary data.</text>
</comment>
<organism evidence="1 2">
    <name type="scientific">Alternaria arborescens</name>
    <dbReference type="NCBI Taxonomy" id="156630"/>
    <lineage>
        <taxon>Eukaryota</taxon>
        <taxon>Fungi</taxon>
        <taxon>Dikarya</taxon>
        <taxon>Ascomycota</taxon>
        <taxon>Pezizomycotina</taxon>
        <taxon>Dothideomycetes</taxon>
        <taxon>Pleosporomycetidae</taxon>
        <taxon>Pleosporales</taxon>
        <taxon>Pleosporineae</taxon>
        <taxon>Pleosporaceae</taxon>
        <taxon>Alternaria</taxon>
        <taxon>Alternaria sect. Alternaria</taxon>
    </lineage>
</organism>
<dbReference type="Pfam" id="PF16850">
    <property type="entry name" value="Inhibitor_I66"/>
    <property type="match status" value="1"/>
</dbReference>
<reference evidence="2" key="1">
    <citation type="journal article" date="2019" name="bioRxiv">
        <title>Genomics, evolutionary history and diagnostics of the Alternaria alternata species group including apple and Asian pear pathotypes.</title>
        <authorList>
            <person name="Armitage A.D."/>
            <person name="Cockerton H.M."/>
            <person name="Sreenivasaprasad S."/>
            <person name="Woodhall J.W."/>
            <person name="Lane C.R."/>
            <person name="Harrison R.J."/>
            <person name="Clarkson J.P."/>
        </authorList>
    </citation>
    <scope>NUCLEOTIDE SEQUENCE [LARGE SCALE GENOMIC DNA]</scope>
    <source>
        <strain evidence="2">RGR 97.0016</strain>
    </source>
</reference>
<evidence type="ECO:0000313" key="2">
    <source>
        <dbReference type="Proteomes" id="UP000293823"/>
    </source>
</evidence>
<dbReference type="Proteomes" id="UP000293823">
    <property type="component" value="Unassembled WGS sequence"/>
</dbReference>
<dbReference type="GO" id="GO:0004867">
    <property type="term" value="F:serine-type endopeptidase inhibitor activity"/>
    <property type="evidence" value="ECO:0007669"/>
    <property type="project" value="InterPro"/>
</dbReference>
<accession>A0A4V1X6M3</accession>
<dbReference type="AlphaFoldDB" id="A0A4V1X6M3"/>
<keyword evidence="2" id="KW-1185">Reference proteome</keyword>
<protein>
    <submittedName>
        <fullName evidence="1">Uncharacterized protein</fullName>
    </submittedName>
</protein>